<comment type="caution">
    <text evidence="1">The sequence shown here is derived from an EMBL/GenBank/DDBJ whole genome shotgun (WGS) entry which is preliminary data.</text>
</comment>
<sequence length="262" mass="29131">MSSDSERKYVKLIYHAANKYPNWDPETIVQAGDWGRIIAGSSGWLPWADRGGIFVKEGNIYQDGLAERYDIPKPTEYGAEASNVVTWFVSQNAKVLDVSRDAAGQEPGLADCRVTAGYRFPSSGGAVLAMQNDTILAIDPPGRLRELLEDDTMRDCVVVSEVHRCSSYARYLSSPRTKKIVIGLSEQSAKTTGDAEVQWVHSTTTGEFKADVSKDRDFCPLFKLVSLKEDDRSIDLRVPKPPSNIMAAFSLCWDFPFLQSYC</sequence>
<evidence type="ECO:0000313" key="2">
    <source>
        <dbReference type="Proteomes" id="UP000287166"/>
    </source>
</evidence>
<organism evidence="1 2">
    <name type="scientific">Sparassis crispa</name>
    <dbReference type="NCBI Taxonomy" id="139825"/>
    <lineage>
        <taxon>Eukaryota</taxon>
        <taxon>Fungi</taxon>
        <taxon>Dikarya</taxon>
        <taxon>Basidiomycota</taxon>
        <taxon>Agaricomycotina</taxon>
        <taxon>Agaricomycetes</taxon>
        <taxon>Polyporales</taxon>
        <taxon>Sparassidaceae</taxon>
        <taxon>Sparassis</taxon>
    </lineage>
</organism>
<proteinExistence type="predicted"/>
<gene>
    <name evidence="1" type="ORF">SCP_1000760</name>
</gene>
<dbReference type="STRING" id="139825.A0A401GYF5"/>
<reference evidence="1 2" key="1">
    <citation type="journal article" date="2018" name="Sci. Rep.">
        <title>Genome sequence of the cauliflower mushroom Sparassis crispa (Hanabiratake) and its association with beneficial usage.</title>
        <authorList>
            <person name="Kiyama R."/>
            <person name="Furutani Y."/>
            <person name="Kawaguchi K."/>
            <person name="Nakanishi T."/>
        </authorList>
    </citation>
    <scope>NUCLEOTIDE SEQUENCE [LARGE SCALE GENOMIC DNA]</scope>
</reference>
<evidence type="ECO:0000313" key="1">
    <source>
        <dbReference type="EMBL" id="GBE86834.1"/>
    </source>
</evidence>
<name>A0A401GYF5_9APHY</name>
<dbReference type="EMBL" id="BFAD01000010">
    <property type="protein sequence ID" value="GBE86834.1"/>
    <property type="molecule type" value="Genomic_DNA"/>
</dbReference>
<dbReference type="InParanoid" id="A0A401GYF5"/>
<dbReference type="GeneID" id="38783751"/>
<dbReference type="AlphaFoldDB" id="A0A401GYF5"/>
<dbReference type="OrthoDB" id="2803529at2759"/>
<accession>A0A401GYF5</accession>
<protein>
    <submittedName>
        <fullName evidence="1">Uncharacterized protein</fullName>
    </submittedName>
</protein>
<dbReference type="Proteomes" id="UP000287166">
    <property type="component" value="Unassembled WGS sequence"/>
</dbReference>
<keyword evidence="2" id="KW-1185">Reference proteome</keyword>
<dbReference type="RefSeq" id="XP_027617747.1">
    <property type="nucleotide sequence ID" value="XM_027761946.1"/>
</dbReference>